<keyword evidence="5 8" id="KW-1133">Transmembrane helix</keyword>
<dbReference type="AlphaFoldDB" id="A0AAV1CCN2"/>
<dbReference type="GO" id="GO:0016413">
    <property type="term" value="F:O-acetyltransferase activity"/>
    <property type="evidence" value="ECO:0007669"/>
    <property type="project" value="InterPro"/>
</dbReference>
<keyword evidence="3 8" id="KW-0812">Transmembrane</keyword>
<feature type="domain" description="Trichome birefringence-like N-terminal" evidence="10">
    <location>
        <begin position="287"/>
        <end position="339"/>
    </location>
</feature>
<dbReference type="PANTHER" id="PTHR32285:SF208">
    <property type="entry name" value="PROTEIN TRICHOME BIREFRINGENCE-LIKE 2"/>
    <property type="match status" value="1"/>
</dbReference>
<evidence type="ECO:0000256" key="7">
    <source>
        <dbReference type="SAM" id="MobiDB-lite"/>
    </source>
</evidence>
<organism evidence="11 12">
    <name type="scientific">Oldenlandia corymbosa var. corymbosa</name>
    <dbReference type="NCBI Taxonomy" id="529605"/>
    <lineage>
        <taxon>Eukaryota</taxon>
        <taxon>Viridiplantae</taxon>
        <taxon>Streptophyta</taxon>
        <taxon>Embryophyta</taxon>
        <taxon>Tracheophyta</taxon>
        <taxon>Spermatophyta</taxon>
        <taxon>Magnoliopsida</taxon>
        <taxon>eudicotyledons</taxon>
        <taxon>Gunneridae</taxon>
        <taxon>Pentapetalae</taxon>
        <taxon>asterids</taxon>
        <taxon>lamiids</taxon>
        <taxon>Gentianales</taxon>
        <taxon>Rubiaceae</taxon>
        <taxon>Rubioideae</taxon>
        <taxon>Spermacoceae</taxon>
        <taxon>Hedyotis-Oldenlandia complex</taxon>
        <taxon>Oldenlandia</taxon>
    </lineage>
</organism>
<evidence type="ECO:0000313" key="11">
    <source>
        <dbReference type="EMBL" id="CAI9092958.1"/>
    </source>
</evidence>
<proteinExistence type="inferred from homology"/>
<feature type="region of interest" description="Disordered" evidence="7">
    <location>
        <begin position="91"/>
        <end position="112"/>
    </location>
</feature>
<evidence type="ECO:0000259" key="10">
    <source>
        <dbReference type="Pfam" id="PF14416"/>
    </source>
</evidence>
<dbReference type="Pfam" id="PF13839">
    <property type="entry name" value="PC-Esterase"/>
    <property type="match status" value="1"/>
</dbReference>
<gene>
    <name evidence="11" type="ORF">OLC1_LOCUS4495</name>
</gene>
<dbReference type="EMBL" id="OX459119">
    <property type="protein sequence ID" value="CAI9092958.1"/>
    <property type="molecule type" value="Genomic_DNA"/>
</dbReference>
<evidence type="ECO:0000256" key="3">
    <source>
        <dbReference type="ARBA" id="ARBA00022692"/>
    </source>
</evidence>
<keyword evidence="12" id="KW-1185">Reference proteome</keyword>
<sequence>MDFKKLAFPDQLLPQCATPSSRRKVVSGFGFGLLASFFVLTVVFLNVSFKPSSWHPVFQGFNVYFSRGTNHNNSIANKLEPMRGTHSLILNGTHEGNLSKNQSVESSDSSRKGEILEAAHLGNSSEVAKKDSFKNVAEAGILPDESHGVKGSHVDKDGNFTKDASKSLSNQHVSAEGNLKKVETPAPKSSKNADFTDKLLGSRNASKSLSNQNVSAQGNLGKAETPEPNKSSKNAVPAEHLDRAGNKTGSTSQEKKNGSSSSTGNKAIATSGNGYEILAKSNGFHGDCNIFNGRWVKDESKPHYTPGSCPFIDRDFDCYLNKRPDDEYVKWKWQPYNCDIPSMNATDFLERLRGQKLVFVGDSLNRNQWESLVCMLRHSIPDKKRVYEVSGRIDFKKKGVYSFRFEDYNCSVDFVSSPFLVRESSFNGKNGSFETLRLDLMDNTTAMYRDADVLIFNTGHWWTHEKTYKGENYYQEGNHVYKSLNVLEAYRRMLVTWSKWIDKNVNSRRSLVIFRGYSEMHFSGGPWNAGGHCHKETKPIFNETYLSKYPAKMRALEKVLHQMKTPVVYLNVTRLTDYRKDAHPSIYRRVYKTVEEQHAAIGTQDCSHWCLPGVPDTWNELLYASLLKTGRGSWRS</sequence>
<evidence type="ECO:0000259" key="9">
    <source>
        <dbReference type="Pfam" id="PF13839"/>
    </source>
</evidence>
<protein>
    <submittedName>
        <fullName evidence="11">OLC1v1028344C2</fullName>
    </submittedName>
</protein>
<feature type="domain" description="Trichome birefringence-like C-terminal" evidence="9">
    <location>
        <begin position="340"/>
        <end position="624"/>
    </location>
</feature>
<comment type="subcellular location">
    <subcellularLocation>
        <location evidence="1">Membrane</location>
        <topology evidence="1">Single-pass membrane protein</topology>
    </subcellularLocation>
</comment>
<dbReference type="InterPro" id="IPR029962">
    <property type="entry name" value="TBL"/>
</dbReference>
<name>A0AAV1CCN2_OLDCO</name>
<dbReference type="Proteomes" id="UP001161247">
    <property type="component" value="Chromosome 2"/>
</dbReference>
<evidence type="ECO:0000256" key="1">
    <source>
        <dbReference type="ARBA" id="ARBA00004167"/>
    </source>
</evidence>
<reference evidence="11" key="1">
    <citation type="submission" date="2023-03" db="EMBL/GenBank/DDBJ databases">
        <authorList>
            <person name="Julca I."/>
        </authorList>
    </citation>
    <scope>NUCLEOTIDE SEQUENCE</scope>
</reference>
<comment type="similarity">
    <text evidence="2">Belongs to the PC-esterase family. TBL subfamily.</text>
</comment>
<evidence type="ECO:0000256" key="4">
    <source>
        <dbReference type="ARBA" id="ARBA00022968"/>
    </source>
</evidence>
<dbReference type="GO" id="GO:0016020">
    <property type="term" value="C:membrane"/>
    <property type="evidence" value="ECO:0007669"/>
    <property type="project" value="UniProtKB-SubCell"/>
</dbReference>
<evidence type="ECO:0000313" key="12">
    <source>
        <dbReference type="Proteomes" id="UP001161247"/>
    </source>
</evidence>
<keyword evidence="4" id="KW-0735">Signal-anchor</keyword>
<evidence type="ECO:0000256" key="8">
    <source>
        <dbReference type="SAM" id="Phobius"/>
    </source>
</evidence>
<dbReference type="PANTHER" id="PTHR32285">
    <property type="entry name" value="PROTEIN TRICHOME BIREFRINGENCE-LIKE 9-RELATED"/>
    <property type="match status" value="1"/>
</dbReference>
<dbReference type="InterPro" id="IPR026057">
    <property type="entry name" value="TBL_C"/>
</dbReference>
<dbReference type="InterPro" id="IPR025846">
    <property type="entry name" value="TBL_N"/>
</dbReference>
<feature type="compositionally biased region" description="Polar residues" evidence="7">
    <location>
        <begin position="91"/>
        <end position="107"/>
    </location>
</feature>
<evidence type="ECO:0000256" key="5">
    <source>
        <dbReference type="ARBA" id="ARBA00022989"/>
    </source>
</evidence>
<feature type="region of interest" description="Disordered" evidence="7">
    <location>
        <begin position="144"/>
        <end position="267"/>
    </location>
</feature>
<dbReference type="Pfam" id="PF14416">
    <property type="entry name" value="PMR5N"/>
    <property type="match status" value="1"/>
</dbReference>
<accession>A0AAV1CCN2</accession>
<feature type="compositionally biased region" description="Basic and acidic residues" evidence="7">
    <location>
        <begin position="144"/>
        <end position="165"/>
    </location>
</feature>
<evidence type="ECO:0000256" key="6">
    <source>
        <dbReference type="ARBA" id="ARBA00023136"/>
    </source>
</evidence>
<evidence type="ECO:0000256" key="2">
    <source>
        <dbReference type="ARBA" id="ARBA00007727"/>
    </source>
</evidence>
<feature type="transmembrane region" description="Helical" evidence="8">
    <location>
        <begin position="29"/>
        <end position="49"/>
    </location>
</feature>
<feature type="compositionally biased region" description="Polar residues" evidence="7">
    <location>
        <begin position="203"/>
        <end position="218"/>
    </location>
</feature>
<keyword evidence="6 8" id="KW-0472">Membrane</keyword>
<dbReference type="GO" id="GO:0005794">
    <property type="term" value="C:Golgi apparatus"/>
    <property type="evidence" value="ECO:0007669"/>
    <property type="project" value="TreeGrafter"/>
</dbReference>